<organism evidence="1 2">
    <name type="scientific">Brachionus plicatilis</name>
    <name type="common">Marine rotifer</name>
    <name type="synonym">Brachionus muelleri</name>
    <dbReference type="NCBI Taxonomy" id="10195"/>
    <lineage>
        <taxon>Eukaryota</taxon>
        <taxon>Metazoa</taxon>
        <taxon>Spiralia</taxon>
        <taxon>Gnathifera</taxon>
        <taxon>Rotifera</taxon>
        <taxon>Eurotatoria</taxon>
        <taxon>Monogononta</taxon>
        <taxon>Pseudotrocha</taxon>
        <taxon>Ploima</taxon>
        <taxon>Brachionidae</taxon>
        <taxon>Brachionus</taxon>
    </lineage>
</organism>
<dbReference type="Proteomes" id="UP000276133">
    <property type="component" value="Unassembled WGS sequence"/>
</dbReference>
<evidence type="ECO:0000313" key="1">
    <source>
        <dbReference type="EMBL" id="RNA39492.1"/>
    </source>
</evidence>
<keyword evidence="2" id="KW-1185">Reference proteome</keyword>
<dbReference type="EMBL" id="REGN01000748">
    <property type="protein sequence ID" value="RNA39492.1"/>
    <property type="molecule type" value="Genomic_DNA"/>
</dbReference>
<dbReference type="AlphaFoldDB" id="A0A3M7SUX2"/>
<evidence type="ECO:0000313" key="2">
    <source>
        <dbReference type="Proteomes" id="UP000276133"/>
    </source>
</evidence>
<name>A0A3M7SUX2_BRAPC</name>
<proteinExistence type="predicted"/>
<gene>
    <name evidence="1" type="ORF">BpHYR1_042358</name>
</gene>
<reference evidence="1 2" key="1">
    <citation type="journal article" date="2018" name="Sci. Rep.">
        <title>Genomic signatures of local adaptation to the degree of environmental predictability in rotifers.</title>
        <authorList>
            <person name="Franch-Gras L."/>
            <person name="Hahn C."/>
            <person name="Garcia-Roger E.M."/>
            <person name="Carmona M.J."/>
            <person name="Serra M."/>
            <person name="Gomez A."/>
        </authorList>
    </citation>
    <scope>NUCLEOTIDE SEQUENCE [LARGE SCALE GENOMIC DNA]</scope>
    <source>
        <strain evidence="1">HYR1</strain>
    </source>
</reference>
<accession>A0A3M7SUX2</accession>
<comment type="caution">
    <text evidence="1">The sequence shown here is derived from an EMBL/GenBank/DDBJ whole genome shotgun (WGS) entry which is preliminary data.</text>
</comment>
<protein>
    <submittedName>
        <fullName evidence="1">Uncharacterized protein</fullName>
    </submittedName>
</protein>
<sequence>MSVIADRFVNQHKLVSLPNKEAVFSQIQDDNNNINKSMQILNNRKIWKEKFIFPKKFLANLKIYFISLRLKKVEY</sequence>